<proteinExistence type="predicted"/>
<dbReference type="Gene3D" id="1.10.357.10">
    <property type="entry name" value="Tetracycline Repressor, domain 2"/>
    <property type="match status" value="1"/>
</dbReference>
<dbReference type="Pfam" id="PF00440">
    <property type="entry name" value="TetR_N"/>
    <property type="match status" value="1"/>
</dbReference>
<evidence type="ECO:0000256" key="1">
    <source>
        <dbReference type="ARBA" id="ARBA00022491"/>
    </source>
</evidence>
<keyword evidence="3 5" id="KW-0238">DNA-binding</keyword>
<evidence type="ECO:0000313" key="7">
    <source>
        <dbReference type="EMBL" id="MBB3701690.1"/>
    </source>
</evidence>
<dbReference type="RefSeq" id="WP_183693594.1">
    <property type="nucleotide sequence ID" value="NZ_JACICA010000001.1"/>
</dbReference>
<comment type="caution">
    <text evidence="7">The sequence shown here is derived from an EMBL/GenBank/DDBJ whole genome shotgun (WGS) entry which is preliminary data.</text>
</comment>
<feature type="domain" description="HTH tetR-type" evidence="6">
    <location>
        <begin position="8"/>
        <end position="68"/>
    </location>
</feature>
<evidence type="ECO:0000256" key="2">
    <source>
        <dbReference type="ARBA" id="ARBA00023015"/>
    </source>
</evidence>
<dbReference type="PANTHER" id="PTHR30055:SF175">
    <property type="entry name" value="HTH-TYPE TRANSCRIPTIONAL REPRESSOR KSTR2"/>
    <property type="match status" value="1"/>
</dbReference>
<evidence type="ECO:0000313" key="8">
    <source>
        <dbReference type="Proteomes" id="UP000541425"/>
    </source>
</evidence>
<dbReference type="SUPFAM" id="SSF48498">
    <property type="entry name" value="Tetracyclin repressor-like, C-terminal domain"/>
    <property type="match status" value="1"/>
</dbReference>
<dbReference type="SUPFAM" id="SSF46689">
    <property type="entry name" value="Homeodomain-like"/>
    <property type="match status" value="1"/>
</dbReference>
<gene>
    <name evidence="7" type="ORF">FHS60_000132</name>
</gene>
<name>A0A7W5XX17_9BACT</name>
<keyword evidence="4" id="KW-0804">Transcription</keyword>
<dbReference type="InterPro" id="IPR050109">
    <property type="entry name" value="HTH-type_TetR-like_transc_reg"/>
</dbReference>
<reference evidence="7 8" key="1">
    <citation type="submission" date="2020-08" db="EMBL/GenBank/DDBJ databases">
        <title>Genomic Encyclopedia of Type Strains, Phase IV (KMG-IV): sequencing the most valuable type-strain genomes for metagenomic binning, comparative biology and taxonomic classification.</title>
        <authorList>
            <person name="Goeker M."/>
        </authorList>
    </citation>
    <scope>NUCLEOTIDE SEQUENCE [LARGE SCALE GENOMIC DNA]</scope>
    <source>
        <strain evidence="7 8">DSM 22548</strain>
    </source>
</reference>
<evidence type="ECO:0000259" key="6">
    <source>
        <dbReference type="PROSITE" id="PS50977"/>
    </source>
</evidence>
<dbReference type="InterPro" id="IPR036271">
    <property type="entry name" value="Tet_transcr_reg_TetR-rel_C_sf"/>
</dbReference>
<dbReference type="PANTHER" id="PTHR30055">
    <property type="entry name" value="HTH-TYPE TRANSCRIPTIONAL REGULATOR RUTR"/>
    <property type="match status" value="1"/>
</dbReference>
<keyword evidence="2" id="KW-0805">Transcription regulation</keyword>
<evidence type="ECO:0000256" key="3">
    <source>
        <dbReference type="ARBA" id="ARBA00023125"/>
    </source>
</evidence>
<dbReference type="Proteomes" id="UP000541425">
    <property type="component" value="Unassembled WGS sequence"/>
</dbReference>
<dbReference type="Gene3D" id="1.10.10.60">
    <property type="entry name" value="Homeodomain-like"/>
    <property type="match status" value="1"/>
</dbReference>
<sequence length="208" mass="24224">MRTTNDKALLRERVIDAGQELFHKNGIRAVTMDDVAHKLHISKRTLYQLFDTKESLLIACQQKAMAEHQQQIRNIMAETDNVIEIILCDLQLNMKEIQKFSKEFLNDIPLYDKLRENIRQHRKENKANALEFIERGINQGLFRPEINAEMVYEVGVVIIDLLVEKGYYNTVSPFEMLSSSTIAYLRGISTEKGIEQLNEFVNKYKSEE</sequence>
<dbReference type="EMBL" id="JACICA010000001">
    <property type="protein sequence ID" value="MBB3701690.1"/>
    <property type="molecule type" value="Genomic_DNA"/>
</dbReference>
<dbReference type="InterPro" id="IPR009057">
    <property type="entry name" value="Homeodomain-like_sf"/>
</dbReference>
<dbReference type="GO" id="GO:0003700">
    <property type="term" value="F:DNA-binding transcription factor activity"/>
    <property type="evidence" value="ECO:0007669"/>
    <property type="project" value="TreeGrafter"/>
</dbReference>
<protein>
    <submittedName>
        <fullName evidence="7">AcrR family transcriptional regulator</fullName>
    </submittedName>
</protein>
<keyword evidence="1" id="KW-0678">Repressor</keyword>
<organism evidence="7 8">
    <name type="scientific">Alloprevotella rava</name>
    <dbReference type="NCBI Taxonomy" id="671218"/>
    <lineage>
        <taxon>Bacteria</taxon>
        <taxon>Pseudomonadati</taxon>
        <taxon>Bacteroidota</taxon>
        <taxon>Bacteroidia</taxon>
        <taxon>Bacteroidales</taxon>
        <taxon>Prevotellaceae</taxon>
        <taxon>Alloprevotella</taxon>
    </lineage>
</organism>
<dbReference type="PROSITE" id="PS50977">
    <property type="entry name" value="HTH_TETR_2"/>
    <property type="match status" value="1"/>
</dbReference>
<evidence type="ECO:0000256" key="4">
    <source>
        <dbReference type="ARBA" id="ARBA00023163"/>
    </source>
</evidence>
<feature type="DNA-binding region" description="H-T-H motif" evidence="5">
    <location>
        <begin position="31"/>
        <end position="50"/>
    </location>
</feature>
<evidence type="ECO:0000256" key="5">
    <source>
        <dbReference type="PROSITE-ProRule" id="PRU00335"/>
    </source>
</evidence>
<dbReference type="GO" id="GO:0000976">
    <property type="term" value="F:transcription cis-regulatory region binding"/>
    <property type="evidence" value="ECO:0007669"/>
    <property type="project" value="TreeGrafter"/>
</dbReference>
<dbReference type="InterPro" id="IPR001647">
    <property type="entry name" value="HTH_TetR"/>
</dbReference>
<dbReference type="AlphaFoldDB" id="A0A7W5XX17"/>
<accession>A0A7W5XX17</accession>
<dbReference type="PRINTS" id="PR00455">
    <property type="entry name" value="HTHTETR"/>
</dbReference>